<comment type="catalytic activity">
    <reaction evidence="3">
        <text>(3E,5R)-5-carboxy-2-oxohept-3-enedioate + H(+) = (4Z)-2-oxohept-4-enedioate + CO2</text>
        <dbReference type="Rhea" id="RHEA:14397"/>
        <dbReference type="ChEBI" id="CHEBI:15378"/>
        <dbReference type="ChEBI" id="CHEBI:16526"/>
        <dbReference type="ChEBI" id="CHEBI:87491"/>
        <dbReference type="ChEBI" id="CHEBI:87507"/>
        <dbReference type="EC" id="4.1.1.68"/>
    </reaction>
</comment>
<organism evidence="9 10">
    <name type="scientific">Pseudohongiella nitratireducens</name>
    <dbReference type="NCBI Taxonomy" id="1768907"/>
    <lineage>
        <taxon>Bacteria</taxon>
        <taxon>Pseudomonadati</taxon>
        <taxon>Pseudomonadota</taxon>
        <taxon>Gammaproteobacteria</taxon>
        <taxon>Pseudomonadales</taxon>
        <taxon>Pseudohongiellaceae</taxon>
        <taxon>Pseudohongiella</taxon>
    </lineage>
</organism>
<reference evidence="9" key="1">
    <citation type="journal article" date="2014" name="Int. J. Syst. Evol. Microbiol.">
        <title>Complete genome sequence of Corynebacterium casei LMG S-19264T (=DSM 44701T), isolated from a smear-ripened cheese.</title>
        <authorList>
            <consortium name="US DOE Joint Genome Institute (JGI-PGF)"/>
            <person name="Walter F."/>
            <person name="Albersmeier A."/>
            <person name="Kalinowski J."/>
            <person name="Ruckert C."/>
        </authorList>
    </citation>
    <scope>NUCLEOTIDE SEQUENCE</scope>
    <source>
        <strain evidence="9">CGMCC 1.15425</strain>
    </source>
</reference>
<evidence type="ECO:0000256" key="3">
    <source>
        <dbReference type="ARBA" id="ARBA00051258"/>
    </source>
</evidence>
<comment type="pathway">
    <text evidence="6">Aromatic compound metabolism; 4-hydroxyphenylacetate degradation; pyruvate and succinate semialdehyde from 4-hydroxyphenylacetate: step 4/7.</text>
</comment>
<evidence type="ECO:0000256" key="5">
    <source>
        <dbReference type="ARBA" id="ARBA00057150"/>
    </source>
</evidence>
<comment type="catalytic activity">
    <reaction evidence="4">
        <text>(2E,4Z)-5-hydroxypenta-2,4-diene-1,2,5-tricarboxylate = (3E,5R)-5-carboxy-2-oxohept-3-enedioate</text>
        <dbReference type="Rhea" id="RHEA:18813"/>
        <dbReference type="ChEBI" id="CHEBI:47961"/>
        <dbReference type="ChEBI" id="CHEBI:87491"/>
        <dbReference type="EC" id="5.3.3.10"/>
    </reaction>
</comment>
<dbReference type="Pfam" id="PF01557">
    <property type="entry name" value="FAA_hydrolase"/>
    <property type="match status" value="1"/>
</dbReference>
<comment type="pathway">
    <text evidence="7">Aromatic compound metabolism; 4-hydroxyphenylacetate degradation; pyruvate and succinate semialdehyde from 4-hydroxyphenylacetate: step 5/7.</text>
</comment>
<evidence type="ECO:0000256" key="6">
    <source>
        <dbReference type="ARBA" id="ARBA00060569"/>
    </source>
</evidence>
<dbReference type="Gene3D" id="3.90.850.10">
    <property type="entry name" value="Fumarylacetoacetase-like, C-terminal domain"/>
    <property type="match status" value="1"/>
</dbReference>
<dbReference type="SUPFAM" id="SSF56529">
    <property type="entry name" value="FAH"/>
    <property type="match status" value="1"/>
</dbReference>
<accession>A0A917GQA5</accession>
<protein>
    <submittedName>
        <fullName evidence="9">2-hydroxyhepta-2,4-diene-1,7-dioate isomerase</fullName>
    </submittedName>
</protein>
<reference evidence="9" key="2">
    <citation type="submission" date="2020-09" db="EMBL/GenBank/DDBJ databases">
        <authorList>
            <person name="Sun Q."/>
            <person name="Zhou Y."/>
        </authorList>
    </citation>
    <scope>NUCLEOTIDE SEQUENCE</scope>
    <source>
        <strain evidence="9">CGMCC 1.15425</strain>
    </source>
</reference>
<evidence type="ECO:0000256" key="4">
    <source>
        <dbReference type="ARBA" id="ARBA00052790"/>
    </source>
</evidence>
<feature type="domain" description="Fumarylacetoacetase-like C-terminal" evidence="8">
    <location>
        <begin position="113"/>
        <end position="319"/>
    </location>
</feature>
<evidence type="ECO:0000256" key="7">
    <source>
        <dbReference type="ARBA" id="ARBA00060680"/>
    </source>
</evidence>
<dbReference type="GO" id="GO:0018800">
    <property type="term" value="F:5-oxopent-3-ene-1,2,5-tricarboxylate decarboxylase activity"/>
    <property type="evidence" value="ECO:0007669"/>
    <property type="project" value="UniProtKB-EC"/>
</dbReference>
<dbReference type="GO" id="GO:0008704">
    <property type="term" value="F:5-carboxymethyl-2-hydroxymuconate delta-isomerase activity"/>
    <property type="evidence" value="ECO:0007669"/>
    <property type="project" value="UniProtKB-EC"/>
</dbReference>
<proteinExistence type="inferred from homology"/>
<keyword evidence="10" id="KW-1185">Reference proteome</keyword>
<dbReference type="FunFam" id="3.90.850.10:FF:000002">
    <property type="entry name" value="2-hydroxyhepta-2,4-diene-1,7-dioate isomerase"/>
    <property type="match status" value="1"/>
</dbReference>
<dbReference type="PANTHER" id="PTHR42796">
    <property type="entry name" value="FUMARYLACETOACETATE HYDROLASE DOMAIN-CONTAINING PROTEIN 2A-RELATED"/>
    <property type="match status" value="1"/>
</dbReference>
<comment type="caution">
    <text evidence="9">The sequence shown here is derived from an EMBL/GenBank/DDBJ whole genome shotgun (WGS) entry which is preliminary data.</text>
</comment>
<dbReference type="GO" id="GO:0046872">
    <property type="term" value="F:metal ion binding"/>
    <property type="evidence" value="ECO:0007669"/>
    <property type="project" value="UniProtKB-KW"/>
</dbReference>
<dbReference type="AlphaFoldDB" id="A0A917GQA5"/>
<dbReference type="Proteomes" id="UP000627715">
    <property type="component" value="Unassembled WGS sequence"/>
</dbReference>
<dbReference type="InterPro" id="IPR036663">
    <property type="entry name" value="Fumarylacetoacetase_C_sf"/>
</dbReference>
<keyword evidence="9" id="KW-0413">Isomerase</keyword>
<keyword evidence="2" id="KW-0479">Metal-binding</keyword>
<evidence type="ECO:0000313" key="9">
    <source>
        <dbReference type="EMBL" id="GGG54108.1"/>
    </source>
</evidence>
<sequence length="322" mass="35122">MNHPIRRCLDAIHTPRTRGWVAVLAASMFVPMMISQAAAAELTLLRYGPAGQEKPGLRDDQGQIRDLSAHINDWTPENLADEVLERIADLPVDQLPLVNGDVRLGNPVTGSQKIMAIGFNYIDHAAEMAVDVPEEPLVFSKAITALNGPNDVIISPRNATKLDYEAELVVIIGKKAQYVSEADALDYVAGFSTGNDVSERAFQRERGGQFVKGKSADSFAPFGPHMVTRDSIDDIQELSIWSEVNGERRQDGNTNQMVFGVREIVSHLSQFMTLMPGDVIYTGTPEGVGDGMSPPQYLQPGDTVRIGIEGIGEIEQNVVAPR</sequence>
<dbReference type="EMBL" id="BMIY01000004">
    <property type="protein sequence ID" value="GGG54108.1"/>
    <property type="molecule type" value="Genomic_DNA"/>
</dbReference>
<dbReference type="PANTHER" id="PTHR42796:SF4">
    <property type="entry name" value="FUMARYLACETOACETATE HYDROLASE DOMAIN-CONTAINING PROTEIN 2A"/>
    <property type="match status" value="1"/>
</dbReference>
<dbReference type="InterPro" id="IPR011234">
    <property type="entry name" value="Fumarylacetoacetase-like_C"/>
</dbReference>
<comment type="function">
    <text evidence="5">Decarboxylates OPET (5-oxo-pent-3-ene-1,2,5-tricarboxylic acid) into HHDD (2-hydroxy-hept-2,4-diene-1,7-dioate) and isomerizes it to OHED (2-oxo-hept-3-ene-1,7-dioate).</text>
</comment>
<evidence type="ECO:0000256" key="2">
    <source>
        <dbReference type="ARBA" id="ARBA00022723"/>
    </source>
</evidence>
<gene>
    <name evidence="9" type="ORF">GCM10011403_09090</name>
</gene>
<dbReference type="InterPro" id="IPR051121">
    <property type="entry name" value="FAH"/>
</dbReference>
<name>A0A917GQA5_9GAMM</name>
<dbReference type="GO" id="GO:0019752">
    <property type="term" value="P:carboxylic acid metabolic process"/>
    <property type="evidence" value="ECO:0007669"/>
    <property type="project" value="UniProtKB-ARBA"/>
</dbReference>
<evidence type="ECO:0000313" key="10">
    <source>
        <dbReference type="Proteomes" id="UP000627715"/>
    </source>
</evidence>
<evidence type="ECO:0000256" key="1">
    <source>
        <dbReference type="ARBA" id="ARBA00010211"/>
    </source>
</evidence>
<evidence type="ECO:0000259" key="8">
    <source>
        <dbReference type="Pfam" id="PF01557"/>
    </source>
</evidence>
<comment type="similarity">
    <text evidence="1">Belongs to the FAH family.</text>
</comment>